<feature type="region of interest" description="Disordered" evidence="1">
    <location>
        <begin position="1"/>
        <end position="170"/>
    </location>
</feature>
<name>A0A9D4P9Z9_RHISA</name>
<proteinExistence type="predicted"/>
<reference evidence="3" key="2">
    <citation type="submission" date="2021-09" db="EMBL/GenBank/DDBJ databases">
        <authorList>
            <person name="Jia N."/>
            <person name="Wang J."/>
            <person name="Shi W."/>
            <person name="Du L."/>
            <person name="Sun Y."/>
            <person name="Zhan W."/>
            <person name="Jiang J."/>
            <person name="Wang Q."/>
            <person name="Zhang B."/>
            <person name="Ji P."/>
            <person name="Sakyi L.B."/>
            <person name="Cui X."/>
            <person name="Yuan T."/>
            <person name="Jiang B."/>
            <person name="Yang W."/>
            <person name="Lam T.T.-Y."/>
            <person name="Chang Q."/>
            <person name="Ding S."/>
            <person name="Wang X."/>
            <person name="Zhu J."/>
            <person name="Ruan X."/>
            <person name="Zhao L."/>
            <person name="Wei J."/>
            <person name="Que T."/>
            <person name="Du C."/>
            <person name="Cheng J."/>
            <person name="Dai P."/>
            <person name="Han X."/>
            <person name="Huang E."/>
            <person name="Gao Y."/>
            <person name="Liu J."/>
            <person name="Shao H."/>
            <person name="Ye R."/>
            <person name="Li L."/>
            <person name="Wei W."/>
            <person name="Wang X."/>
            <person name="Wang C."/>
            <person name="Huo Q."/>
            <person name="Li W."/>
            <person name="Guo W."/>
            <person name="Chen H."/>
            <person name="Chen S."/>
            <person name="Zhou L."/>
            <person name="Zhou L."/>
            <person name="Ni X."/>
            <person name="Tian J."/>
            <person name="Zhou Y."/>
            <person name="Sheng Y."/>
            <person name="Liu T."/>
            <person name="Pan Y."/>
            <person name="Xia L."/>
            <person name="Li J."/>
            <person name="Zhao F."/>
            <person name="Cao W."/>
        </authorList>
    </citation>
    <scope>NUCLEOTIDE SEQUENCE</scope>
    <source>
        <strain evidence="3">Rsan-2018</strain>
        <tissue evidence="3">Larvae</tissue>
    </source>
</reference>
<dbReference type="InterPro" id="IPR024079">
    <property type="entry name" value="MetalloPept_cat_dom_sf"/>
</dbReference>
<dbReference type="GO" id="GO:0005886">
    <property type="term" value="C:plasma membrane"/>
    <property type="evidence" value="ECO:0007669"/>
    <property type="project" value="TreeGrafter"/>
</dbReference>
<feature type="compositionally biased region" description="Polar residues" evidence="1">
    <location>
        <begin position="211"/>
        <end position="223"/>
    </location>
</feature>
<feature type="region of interest" description="Disordered" evidence="1">
    <location>
        <begin position="196"/>
        <end position="226"/>
    </location>
</feature>
<reference evidence="3" key="1">
    <citation type="journal article" date="2020" name="Cell">
        <title>Large-Scale Comparative Analyses of Tick Genomes Elucidate Their Genetic Diversity and Vector Capacities.</title>
        <authorList>
            <consortium name="Tick Genome and Microbiome Consortium (TIGMIC)"/>
            <person name="Jia N."/>
            <person name="Wang J."/>
            <person name="Shi W."/>
            <person name="Du L."/>
            <person name="Sun Y."/>
            <person name="Zhan W."/>
            <person name="Jiang J.F."/>
            <person name="Wang Q."/>
            <person name="Zhang B."/>
            <person name="Ji P."/>
            <person name="Bell-Sakyi L."/>
            <person name="Cui X.M."/>
            <person name="Yuan T.T."/>
            <person name="Jiang B.G."/>
            <person name="Yang W.F."/>
            <person name="Lam T.T."/>
            <person name="Chang Q.C."/>
            <person name="Ding S.J."/>
            <person name="Wang X.J."/>
            <person name="Zhu J.G."/>
            <person name="Ruan X.D."/>
            <person name="Zhao L."/>
            <person name="Wei J.T."/>
            <person name="Ye R.Z."/>
            <person name="Que T.C."/>
            <person name="Du C.H."/>
            <person name="Zhou Y.H."/>
            <person name="Cheng J.X."/>
            <person name="Dai P.F."/>
            <person name="Guo W.B."/>
            <person name="Han X.H."/>
            <person name="Huang E.J."/>
            <person name="Li L.F."/>
            <person name="Wei W."/>
            <person name="Gao Y.C."/>
            <person name="Liu J.Z."/>
            <person name="Shao H.Z."/>
            <person name="Wang X."/>
            <person name="Wang C.C."/>
            <person name="Yang T.C."/>
            <person name="Huo Q.B."/>
            <person name="Li W."/>
            <person name="Chen H.Y."/>
            <person name="Chen S.E."/>
            <person name="Zhou L.G."/>
            <person name="Ni X.B."/>
            <person name="Tian J.H."/>
            <person name="Sheng Y."/>
            <person name="Liu T."/>
            <person name="Pan Y.S."/>
            <person name="Xia L.Y."/>
            <person name="Li J."/>
            <person name="Zhao F."/>
            <person name="Cao W.C."/>
        </authorList>
    </citation>
    <scope>NUCLEOTIDE SEQUENCE</scope>
    <source>
        <strain evidence="3">Rsan-2018</strain>
    </source>
</reference>
<dbReference type="EMBL" id="JABSTV010001255">
    <property type="protein sequence ID" value="KAH7934940.1"/>
    <property type="molecule type" value="Genomic_DNA"/>
</dbReference>
<feature type="transmembrane region" description="Helical" evidence="2">
    <location>
        <begin position="292"/>
        <end position="314"/>
    </location>
</feature>
<protein>
    <submittedName>
        <fullName evidence="3">Uncharacterized protein</fullName>
    </submittedName>
</protein>
<dbReference type="PANTHER" id="PTHR11733">
    <property type="entry name" value="ZINC METALLOPROTEASE FAMILY M13 NEPRILYSIN-RELATED"/>
    <property type="match status" value="1"/>
</dbReference>
<keyword evidence="2" id="KW-1133">Transmembrane helix</keyword>
<evidence type="ECO:0000256" key="1">
    <source>
        <dbReference type="SAM" id="MobiDB-lite"/>
    </source>
</evidence>
<feature type="compositionally biased region" description="Low complexity" evidence="1">
    <location>
        <begin position="196"/>
        <end position="210"/>
    </location>
</feature>
<dbReference type="Gene3D" id="1.10.1380.10">
    <property type="entry name" value="Neutral endopeptidase , domain2"/>
    <property type="match status" value="1"/>
</dbReference>
<evidence type="ECO:0000313" key="3">
    <source>
        <dbReference type="EMBL" id="KAH7934940.1"/>
    </source>
</evidence>
<dbReference type="GO" id="GO:0004222">
    <property type="term" value="F:metalloendopeptidase activity"/>
    <property type="evidence" value="ECO:0007669"/>
    <property type="project" value="InterPro"/>
</dbReference>
<dbReference type="PANTHER" id="PTHR11733:SF241">
    <property type="entry name" value="GH26575P-RELATED"/>
    <property type="match status" value="1"/>
</dbReference>
<accession>A0A9D4P9Z9</accession>
<feature type="compositionally biased region" description="Basic and acidic residues" evidence="1">
    <location>
        <begin position="145"/>
        <end position="161"/>
    </location>
</feature>
<evidence type="ECO:0000256" key="2">
    <source>
        <dbReference type="SAM" id="Phobius"/>
    </source>
</evidence>
<dbReference type="GO" id="GO:0016485">
    <property type="term" value="P:protein processing"/>
    <property type="evidence" value="ECO:0007669"/>
    <property type="project" value="TreeGrafter"/>
</dbReference>
<feature type="compositionally biased region" description="Basic and acidic residues" evidence="1">
    <location>
        <begin position="52"/>
        <end position="63"/>
    </location>
</feature>
<gene>
    <name evidence="3" type="ORF">HPB52_002432</name>
</gene>
<dbReference type="Gene3D" id="3.40.390.10">
    <property type="entry name" value="Collagenase (Catalytic Domain)"/>
    <property type="match status" value="2"/>
</dbReference>
<sequence>MERESEEKTIPKFSNDPKSPEPEGQETAPNRGTKHADSKAKKHASKSGSSRIAKDANKEEEVTKGANHKRKSRAARQRGASKNRETAADYRGGRDAAVAAGASTTKHKMVPDAARAGVAPDTTGSPDEEASTALGTSDHGIGAPRTDRDRMPASPGRDETKVPSGVADANTLVTSVPAKFTTDNTRVAFSSDTQGAAVAGSSSGTGVTAVPTQQATSTTSENNPAKRVVGGMIRPKRGAQSEGLVEQGEEVLAAQRKSQRLPWVARESSAKDVAKPTESRSLSPAVAKRTPFQYYAVVLFGSLALLTLVAYLLFRTGPKKLHYDTCKTLACAQFAKRLVDSINRSASPCDSFDHYVCDGWRAAHGLSVHEDTFQSVLGRLYSLFRDLDVPKRGQNDLERAAAFYRSCECVDKGKCDELPIVRKLLADAGVMWPRRAPEKIDALKTLLYTSVRLRWGAILTFEFSAVAGERRVFLRVAEDFNLLKWKSDEHRVSAGSRKRYFDVLRDVFGGSSAKTTNGSDVFVTYEDTQDLESKVLQPFFHLSPAKVTETIADNVMYNTVSVLTRKRWSSALALYLSLLKASGPIVFRTDAGSVVLQLLAQWRDHGERAVHLLLSWCAVQLAALFTNQQLIDNFYGSRAKAGIAHGVFCFSKAFRIVGEQVLYGSSEAFLPARLLSTAAHMTAAVRQAFRGRLERWKHYNASVAVVQDWNSTAVVLKYFDEAAQDSSNQSAQAGGQKPRRAAKIDMGDSLAKNWAVAAIASLVDPVSLRLSEDIESLDLYTRIQSGAQSPDFSLLPYAFAFPYFDEGATLALNYAGVGSHMAEALSLLFLDAYDTQVDSAAALTDYFVCMDGNASDTLGRRGWARRTEAVSLKVALDAYHLAGGAGTGDLRLDGLQYLTPEQLFFTAACFTRCAGSSPVSARRGDAQCDSAFRHVEEFAAAFGCPEESPLNPAKRCRLL</sequence>
<keyword evidence="2" id="KW-0812">Transmembrane</keyword>
<feature type="compositionally biased region" description="Basic and acidic residues" evidence="1">
    <location>
        <begin position="1"/>
        <end position="10"/>
    </location>
</feature>
<keyword evidence="4" id="KW-1185">Reference proteome</keyword>
<feature type="compositionally biased region" description="Basic residues" evidence="1">
    <location>
        <begin position="66"/>
        <end position="81"/>
    </location>
</feature>
<feature type="compositionally biased region" description="Basic and acidic residues" evidence="1">
    <location>
        <begin position="82"/>
        <end position="94"/>
    </location>
</feature>
<dbReference type="VEuPathDB" id="VectorBase:RSAN_043482"/>
<keyword evidence="2" id="KW-0472">Membrane</keyword>
<evidence type="ECO:0000313" key="4">
    <source>
        <dbReference type="Proteomes" id="UP000821837"/>
    </source>
</evidence>
<dbReference type="AlphaFoldDB" id="A0A9D4P9Z9"/>
<dbReference type="Proteomes" id="UP000821837">
    <property type="component" value="Unassembled WGS sequence"/>
</dbReference>
<organism evidence="3 4">
    <name type="scientific">Rhipicephalus sanguineus</name>
    <name type="common">Brown dog tick</name>
    <name type="synonym">Ixodes sanguineus</name>
    <dbReference type="NCBI Taxonomy" id="34632"/>
    <lineage>
        <taxon>Eukaryota</taxon>
        <taxon>Metazoa</taxon>
        <taxon>Ecdysozoa</taxon>
        <taxon>Arthropoda</taxon>
        <taxon>Chelicerata</taxon>
        <taxon>Arachnida</taxon>
        <taxon>Acari</taxon>
        <taxon>Parasitiformes</taxon>
        <taxon>Ixodida</taxon>
        <taxon>Ixodoidea</taxon>
        <taxon>Ixodidae</taxon>
        <taxon>Rhipicephalinae</taxon>
        <taxon>Rhipicephalus</taxon>
        <taxon>Rhipicephalus</taxon>
    </lineage>
</organism>
<dbReference type="InterPro" id="IPR000718">
    <property type="entry name" value="Peptidase_M13"/>
</dbReference>
<dbReference type="SUPFAM" id="SSF55486">
    <property type="entry name" value="Metalloproteases ('zincins'), catalytic domain"/>
    <property type="match status" value="2"/>
</dbReference>
<comment type="caution">
    <text evidence="3">The sequence shown here is derived from an EMBL/GenBank/DDBJ whole genome shotgun (WGS) entry which is preliminary data.</text>
</comment>
<dbReference type="InterPro" id="IPR042089">
    <property type="entry name" value="Peptidase_M13_dom_2"/>
</dbReference>
<dbReference type="PROSITE" id="PS51885">
    <property type="entry name" value="NEPRILYSIN"/>
    <property type="match status" value="1"/>
</dbReference>